<dbReference type="Proteomes" id="UP000193427">
    <property type="component" value="Chromosome"/>
</dbReference>
<dbReference type="EMBL" id="CP015118">
    <property type="protein sequence ID" value="ARN19967.1"/>
    <property type="molecule type" value="Genomic_DNA"/>
</dbReference>
<reference evidence="1 2" key="1">
    <citation type="submission" date="2016-04" db="EMBL/GenBank/DDBJ databases">
        <title>Complete genome sequence of natural rubber-degrading, novel Gram-negative bacterium, Rhizobacter gummiphilus strain NS21.</title>
        <authorList>
            <person name="Tabata M."/>
            <person name="Kasai D."/>
            <person name="Fukuda M."/>
        </authorList>
    </citation>
    <scope>NUCLEOTIDE SEQUENCE [LARGE SCALE GENOMIC DNA]</scope>
    <source>
        <strain evidence="1 2">NS21</strain>
    </source>
</reference>
<dbReference type="SUPFAM" id="SSF109604">
    <property type="entry name" value="HD-domain/PDEase-like"/>
    <property type="match status" value="1"/>
</dbReference>
<evidence type="ECO:0000313" key="1">
    <source>
        <dbReference type="EMBL" id="ARN19967.1"/>
    </source>
</evidence>
<dbReference type="STRING" id="946333.A4W93_08585"/>
<keyword evidence="2" id="KW-1185">Reference proteome</keyword>
<gene>
    <name evidence="1" type="ORF">A4W93_08585</name>
</gene>
<evidence type="ECO:0000313" key="2">
    <source>
        <dbReference type="Proteomes" id="UP000193427"/>
    </source>
</evidence>
<dbReference type="RefSeq" id="WP_085750236.1">
    <property type="nucleotide sequence ID" value="NZ_BSPR01000008.1"/>
</dbReference>
<dbReference type="KEGG" id="rgu:A4W93_08585"/>
<protein>
    <submittedName>
        <fullName evidence="1">Uncharacterized protein</fullName>
    </submittedName>
</protein>
<dbReference type="AlphaFoldDB" id="A0A1W6L6Z3"/>
<dbReference type="InterPro" id="IPR009218">
    <property type="entry name" value="HD_phosphohydro"/>
</dbReference>
<accession>A0A1W6L6Z3</accession>
<dbReference type="PIRSF" id="PIRSF035170">
    <property type="entry name" value="HD_phosphohydro"/>
    <property type="match status" value="1"/>
</dbReference>
<proteinExistence type="predicted"/>
<dbReference type="PANTHER" id="PTHR21174:SF0">
    <property type="entry name" value="HD PHOSPHOHYDROLASE FAMILY PROTEIN-RELATED"/>
    <property type="match status" value="1"/>
</dbReference>
<name>A0A1W6L6Z3_9BURK</name>
<dbReference type="PANTHER" id="PTHR21174">
    <property type="match status" value="1"/>
</dbReference>
<sequence>MNALPSLPETLLDNLKARYAEPHRRYHTLAHVEALLRHLGTWRHLARQPAHLEAAAWYHDVVYDTHRNDNEVCSADVVRFELMSIGWLGVDVERVATMVEATQHHRADDGDTDTLLFLDLDLSVLAAAPAAYDTYAAAIRAEFDWVPEAEWRTGRARVLRSFIDRPAIYRTPELHTAWEAAARGNLARELATLVTP</sequence>
<organism evidence="1 2">
    <name type="scientific">Piscinibacter gummiphilus</name>
    <dbReference type="NCBI Taxonomy" id="946333"/>
    <lineage>
        <taxon>Bacteria</taxon>
        <taxon>Pseudomonadati</taxon>
        <taxon>Pseudomonadota</taxon>
        <taxon>Betaproteobacteria</taxon>
        <taxon>Burkholderiales</taxon>
        <taxon>Sphaerotilaceae</taxon>
        <taxon>Piscinibacter</taxon>
    </lineage>
</organism>
<dbReference type="OrthoDB" id="271656at2"/>